<evidence type="ECO:0000313" key="2">
    <source>
        <dbReference type="Proteomes" id="UP000248882"/>
    </source>
</evidence>
<dbReference type="EMBL" id="QKZT01000034">
    <property type="protein sequence ID" value="PZX46326.1"/>
    <property type="molecule type" value="Genomic_DNA"/>
</dbReference>
<proteinExistence type="predicted"/>
<dbReference type="AlphaFoldDB" id="A0A2W7QG19"/>
<protein>
    <submittedName>
        <fullName evidence="1">Uncharacterized protein</fullName>
    </submittedName>
</protein>
<dbReference type="Proteomes" id="UP000248882">
    <property type="component" value="Unassembled WGS sequence"/>
</dbReference>
<evidence type="ECO:0000313" key="1">
    <source>
        <dbReference type="EMBL" id="PZX46326.1"/>
    </source>
</evidence>
<reference evidence="1 2" key="1">
    <citation type="submission" date="2018-06" db="EMBL/GenBank/DDBJ databases">
        <title>Genomic Encyclopedia of Archaeal and Bacterial Type Strains, Phase II (KMG-II): from individual species to whole genera.</title>
        <authorList>
            <person name="Goeker M."/>
        </authorList>
    </citation>
    <scope>NUCLEOTIDE SEQUENCE [LARGE SCALE GENOMIC DNA]</scope>
    <source>
        <strain evidence="1 2">DSM 19830</strain>
    </source>
</reference>
<organism evidence="1 2">
    <name type="scientific">Algoriphagus chordae</name>
    <dbReference type="NCBI Taxonomy" id="237019"/>
    <lineage>
        <taxon>Bacteria</taxon>
        <taxon>Pseudomonadati</taxon>
        <taxon>Bacteroidota</taxon>
        <taxon>Cytophagia</taxon>
        <taxon>Cytophagales</taxon>
        <taxon>Cyclobacteriaceae</taxon>
        <taxon>Algoriphagus</taxon>
    </lineage>
</organism>
<gene>
    <name evidence="1" type="ORF">LV85_04347</name>
</gene>
<comment type="caution">
    <text evidence="1">The sequence shown here is derived from an EMBL/GenBank/DDBJ whole genome shotgun (WGS) entry which is preliminary data.</text>
</comment>
<accession>A0A2W7QG19</accession>
<sequence>MNRPMIDCFDPNNSSSDTSYYVSNKSYQGFIFPAKYQPMISINEQRFTPNKDQIERVELILAQGPEDSDLKYKRQYLGSLNTSLDSLITIRLLRRGFREECFDKIVAFGFGEYYEKNQRIKVVNLKTKEIE</sequence>
<name>A0A2W7QG19_9BACT</name>
<keyword evidence="2" id="KW-1185">Reference proteome</keyword>